<evidence type="ECO:0000256" key="1">
    <source>
        <dbReference type="ARBA" id="ARBA00022676"/>
    </source>
</evidence>
<gene>
    <name evidence="6" type="ORF">COX03_02325</name>
</gene>
<evidence type="ECO:0000256" key="2">
    <source>
        <dbReference type="ARBA" id="ARBA00022679"/>
    </source>
</evidence>
<keyword evidence="3" id="KW-0472">Membrane</keyword>
<proteinExistence type="predicted"/>
<evidence type="ECO:0000259" key="5">
    <source>
        <dbReference type="Pfam" id="PF04101"/>
    </source>
</evidence>
<dbReference type="GO" id="GO:0005975">
    <property type="term" value="P:carbohydrate metabolic process"/>
    <property type="evidence" value="ECO:0007669"/>
    <property type="project" value="InterPro"/>
</dbReference>
<feature type="domain" description="Glycosyltransferase family 28 N-terminal" evidence="4">
    <location>
        <begin position="36"/>
        <end position="131"/>
    </location>
</feature>
<keyword evidence="1" id="KW-0328">Glycosyltransferase</keyword>
<dbReference type="InterPro" id="IPR004276">
    <property type="entry name" value="GlycoTrans_28_N"/>
</dbReference>
<sequence>MKKILLTGGHAATTAISVIEELIRKYGKDGIDIAWIGSRFALEGKKVDGLELKVFSEIKAKSYFLKLSVGFTQAVYYILKIRPEVTLSFGGFAAFPVVFASWLFGIPVLIHEQTSSVGLANKLSTYFAEEILLARAESTRHFGNKKTEVVGNPVMTQICEVEPKKVLGNPPVIFVMGGSRGSERINDAIFPVLSKLIEKYQVIHITGESDFKRFERIKNKNYRAFSFVSPMQIDNLYRESDIVVSRSGANTVAELMIVKRPAILIPIPWSHLNEQEENAKSARDFGVARILKQEDLFGERLLTEIEQIIKDWDEIISKVKSKCSDDISASSKVVDILAKYLK</sequence>
<dbReference type="GO" id="GO:1901137">
    <property type="term" value="P:carbohydrate derivative biosynthetic process"/>
    <property type="evidence" value="ECO:0007669"/>
    <property type="project" value="UniProtKB-ARBA"/>
</dbReference>
<name>A0A2H0BIQ9_9BACT</name>
<keyword evidence="3" id="KW-1133">Transmembrane helix</keyword>
<dbReference type="PANTHER" id="PTHR21015:SF22">
    <property type="entry name" value="GLYCOSYLTRANSFERASE"/>
    <property type="match status" value="1"/>
</dbReference>
<evidence type="ECO:0008006" key="8">
    <source>
        <dbReference type="Google" id="ProtNLM"/>
    </source>
</evidence>
<dbReference type="CDD" id="cd03785">
    <property type="entry name" value="GT28_MurG"/>
    <property type="match status" value="1"/>
</dbReference>
<dbReference type="Pfam" id="PF04101">
    <property type="entry name" value="Glyco_tran_28_C"/>
    <property type="match status" value="1"/>
</dbReference>
<keyword evidence="2" id="KW-0808">Transferase</keyword>
<dbReference type="Gene3D" id="3.40.50.2000">
    <property type="entry name" value="Glycogen Phosphorylase B"/>
    <property type="match status" value="2"/>
</dbReference>
<reference evidence="6 7" key="1">
    <citation type="submission" date="2017-09" db="EMBL/GenBank/DDBJ databases">
        <title>Depth-based differentiation of microbial function through sediment-hosted aquifers and enrichment of novel symbionts in the deep terrestrial subsurface.</title>
        <authorList>
            <person name="Probst A.J."/>
            <person name="Ladd B."/>
            <person name="Jarett J.K."/>
            <person name="Geller-Mcgrath D.E."/>
            <person name="Sieber C.M."/>
            <person name="Emerson J.B."/>
            <person name="Anantharaman K."/>
            <person name="Thomas B.C."/>
            <person name="Malmstrom R."/>
            <person name="Stieglmeier M."/>
            <person name="Klingl A."/>
            <person name="Woyke T."/>
            <person name="Ryan C.M."/>
            <person name="Banfield J.F."/>
        </authorList>
    </citation>
    <scope>NUCLEOTIDE SEQUENCE [LARGE SCALE GENOMIC DNA]</scope>
    <source>
        <strain evidence="6">CG22_combo_CG10-13_8_21_14_all_39_10</strain>
    </source>
</reference>
<feature type="domain" description="Glycosyl transferase family 28 C-terminal" evidence="5">
    <location>
        <begin position="172"/>
        <end position="314"/>
    </location>
</feature>
<accession>A0A2H0BIQ9</accession>
<keyword evidence="3" id="KW-0812">Transmembrane</keyword>
<dbReference type="Pfam" id="PF03033">
    <property type="entry name" value="Glyco_transf_28"/>
    <property type="match status" value="1"/>
</dbReference>
<dbReference type="AlphaFoldDB" id="A0A2H0BIQ9"/>
<dbReference type="InterPro" id="IPR007235">
    <property type="entry name" value="Glyco_trans_28_C"/>
</dbReference>
<feature type="transmembrane region" description="Helical" evidence="3">
    <location>
        <begin position="85"/>
        <end position="110"/>
    </location>
</feature>
<protein>
    <recommendedName>
        <fullName evidence="8">UDP-N-acetylglucosamine--N-acetylmuramyl-(pentapeptide) pyrophosphoryl-undecaprenol N-acetylglucosamine transferase</fullName>
    </recommendedName>
</protein>
<dbReference type="SUPFAM" id="SSF53756">
    <property type="entry name" value="UDP-Glycosyltransferase/glycogen phosphorylase"/>
    <property type="match status" value="1"/>
</dbReference>
<evidence type="ECO:0000313" key="6">
    <source>
        <dbReference type="EMBL" id="PIP57576.1"/>
    </source>
</evidence>
<dbReference type="Proteomes" id="UP000229847">
    <property type="component" value="Unassembled WGS sequence"/>
</dbReference>
<comment type="caution">
    <text evidence="6">The sequence shown here is derived from an EMBL/GenBank/DDBJ whole genome shotgun (WGS) entry which is preliminary data.</text>
</comment>
<evidence type="ECO:0000256" key="3">
    <source>
        <dbReference type="SAM" id="Phobius"/>
    </source>
</evidence>
<organism evidence="6 7">
    <name type="scientific">Candidatus Woesebacteria bacterium CG22_combo_CG10-13_8_21_14_all_39_10</name>
    <dbReference type="NCBI Taxonomy" id="1975059"/>
    <lineage>
        <taxon>Bacteria</taxon>
        <taxon>Candidatus Woeseibacteriota</taxon>
    </lineage>
</organism>
<evidence type="ECO:0000313" key="7">
    <source>
        <dbReference type="Proteomes" id="UP000229847"/>
    </source>
</evidence>
<dbReference type="EMBL" id="PCSW01000070">
    <property type="protein sequence ID" value="PIP57576.1"/>
    <property type="molecule type" value="Genomic_DNA"/>
</dbReference>
<dbReference type="PANTHER" id="PTHR21015">
    <property type="entry name" value="UDP-N-ACETYLGLUCOSAMINE--N-ACETYLMURAMYL-(PENTAPEPTIDE) PYROPHOSPHORYL-UNDECAPRENOL N-ACETYLGLUCOSAMINE TRANSFERASE 1"/>
    <property type="match status" value="1"/>
</dbReference>
<dbReference type="GO" id="GO:0016758">
    <property type="term" value="F:hexosyltransferase activity"/>
    <property type="evidence" value="ECO:0007669"/>
    <property type="project" value="InterPro"/>
</dbReference>
<evidence type="ECO:0000259" key="4">
    <source>
        <dbReference type="Pfam" id="PF03033"/>
    </source>
</evidence>